<proteinExistence type="predicted"/>
<dbReference type="AlphaFoldDB" id="A0A972VV45"/>
<organism evidence="3 4">
    <name type="scientific">SAR86 cluster bacterium</name>
    <dbReference type="NCBI Taxonomy" id="2030880"/>
    <lineage>
        <taxon>Bacteria</taxon>
        <taxon>Pseudomonadati</taxon>
        <taxon>Pseudomonadota</taxon>
        <taxon>Gammaproteobacteria</taxon>
        <taxon>SAR86 cluster</taxon>
    </lineage>
</organism>
<dbReference type="PANTHER" id="PTHR44998">
    <property type="match status" value="1"/>
</dbReference>
<name>A0A972VV45_9GAMM</name>
<dbReference type="GO" id="GO:0006355">
    <property type="term" value="P:regulation of DNA-templated transcription"/>
    <property type="evidence" value="ECO:0007669"/>
    <property type="project" value="InterPro"/>
</dbReference>
<dbReference type="InterPro" id="IPR000551">
    <property type="entry name" value="MerR-type_HTH_dom"/>
</dbReference>
<comment type="caution">
    <text evidence="3">The sequence shown here is derived from an EMBL/GenBank/DDBJ whole genome shotgun (WGS) entry which is preliminary data.</text>
</comment>
<evidence type="ECO:0000313" key="3">
    <source>
        <dbReference type="EMBL" id="NQV64131.1"/>
    </source>
</evidence>
<evidence type="ECO:0000256" key="1">
    <source>
        <dbReference type="PROSITE-ProRule" id="PRU00339"/>
    </source>
</evidence>
<reference evidence="3" key="1">
    <citation type="submission" date="2020-05" db="EMBL/GenBank/DDBJ databases">
        <title>Sulfur intermediates as new biogeochemical hubs in an aquatic model microbial ecosystem.</title>
        <authorList>
            <person name="Vigneron A."/>
        </authorList>
    </citation>
    <scope>NUCLEOTIDE SEQUENCE</scope>
    <source>
        <strain evidence="3">Bin.250</strain>
    </source>
</reference>
<dbReference type="Proteomes" id="UP000754644">
    <property type="component" value="Unassembled WGS sequence"/>
</dbReference>
<feature type="domain" description="HTH merR-type" evidence="2">
    <location>
        <begin position="4"/>
        <end position="68"/>
    </location>
</feature>
<protein>
    <submittedName>
        <fullName evidence="3">Tetratricopeptide repeat protein</fullName>
    </submittedName>
</protein>
<dbReference type="InterPro" id="IPR011990">
    <property type="entry name" value="TPR-like_helical_dom_sf"/>
</dbReference>
<dbReference type="Gene3D" id="1.25.40.10">
    <property type="entry name" value="Tetratricopeptide repeat domain"/>
    <property type="match status" value="1"/>
</dbReference>
<dbReference type="PANTHER" id="PTHR44998:SF1">
    <property type="entry name" value="UDP-N-ACETYLGLUCOSAMINE--PEPTIDE N-ACETYLGLUCOSAMINYLTRANSFERASE 110 KDA SUBUNIT"/>
    <property type="match status" value="1"/>
</dbReference>
<dbReference type="SUPFAM" id="SSF48452">
    <property type="entry name" value="TPR-like"/>
    <property type="match status" value="1"/>
</dbReference>
<dbReference type="PROSITE" id="PS50005">
    <property type="entry name" value="TPR"/>
    <property type="match status" value="1"/>
</dbReference>
<evidence type="ECO:0000259" key="2">
    <source>
        <dbReference type="Pfam" id="PF13411"/>
    </source>
</evidence>
<dbReference type="Pfam" id="PF13411">
    <property type="entry name" value="MerR_1"/>
    <property type="match status" value="1"/>
</dbReference>
<dbReference type="Gene3D" id="1.10.1660.10">
    <property type="match status" value="1"/>
</dbReference>
<dbReference type="EMBL" id="JABMOJ010000072">
    <property type="protein sequence ID" value="NQV64131.1"/>
    <property type="molecule type" value="Genomic_DNA"/>
</dbReference>
<sequence>MKGYSTREVAELLSMAPRSIRELARGIIDINREPSSRYQFSFQDIVLLRTAKELINTGVSQARINRTLLSLQRQLPHRALTSLRITGDGGAVVIRNQDHVYNPESGQLHFNFTISDLAGSVAPLARQAAQDASRQDHLTSDDWFDLGVDLEAVTPEDAPAAYLRALQLDPHHADAHVNLGRLMQESNQPLLAEEHYVQALTLEPDHLLASFNFGTLLEDMGRFEDAIIAYKHADAFADAHYNLSRLYEVRGEHLLALSHLKTYKALSDSW</sequence>
<dbReference type="Pfam" id="PF13431">
    <property type="entry name" value="TPR_17"/>
    <property type="match status" value="1"/>
</dbReference>
<feature type="repeat" description="TPR" evidence="1">
    <location>
        <begin position="173"/>
        <end position="206"/>
    </location>
</feature>
<keyword evidence="1" id="KW-0802">TPR repeat</keyword>
<dbReference type="InterPro" id="IPR019734">
    <property type="entry name" value="TPR_rpt"/>
</dbReference>
<accession>A0A972VV45</accession>
<dbReference type="GO" id="GO:0003677">
    <property type="term" value="F:DNA binding"/>
    <property type="evidence" value="ECO:0007669"/>
    <property type="project" value="InterPro"/>
</dbReference>
<gene>
    <name evidence="3" type="ORF">HQ497_02095</name>
</gene>
<evidence type="ECO:0000313" key="4">
    <source>
        <dbReference type="Proteomes" id="UP000754644"/>
    </source>
</evidence>
<dbReference type="SMART" id="SM00028">
    <property type="entry name" value="TPR"/>
    <property type="match status" value="2"/>
</dbReference>